<keyword evidence="6" id="KW-0472">Membrane</keyword>
<dbReference type="Pfam" id="PF01553">
    <property type="entry name" value="Acyltransferase"/>
    <property type="match status" value="1"/>
</dbReference>
<protein>
    <submittedName>
        <fullName evidence="8">1-acyl-sn-glycerol-3-phosphate acyltransferase</fullName>
    </submittedName>
</protein>
<keyword evidence="2" id="KW-0444">Lipid biosynthesis</keyword>
<evidence type="ECO:0000256" key="2">
    <source>
        <dbReference type="ARBA" id="ARBA00022516"/>
    </source>
</evidence>
<evidence type="ECO:0000259" key="7">
    <source>
        <dbReference type="SMART" id="SM00563"/>
    </source>
</evidence>
<evidence type="ECO:0000256" key="5">
    <source>
        <dbReference type="ARBA" id="ARBA00023315"/>
    </source>
</evidence>
<keyword evidence="9" id="KW-1185">Reference proteome</keyword>
<comment type="caution">
    <text evidence="8">The sequence shown here is derived from an EMBL/GenBank/DDBJ whole genome shotgun (WGS) entry which is preliminary data.</text>
</comment>
<feature type="domain" description="Phospholipid/glycerol acyltransferase" evidence="7">
    <location>
        <begin position="78"/>
        <end position="206"/>
    </location>
</feature>
<dbReference type="SMART" id="SM00563">
    <property type="entry name" value="PlsC"/>
    <property type="match status" value="1"/>
</dbReference>
<dbReference type="PANTHER" id="PTHR10434">
    <property type="entry name" value="1-ACYL-SN-GLYCEROL-3-PHOSPHATE ACYLTRANSFERASE"/>
    <property type="match status" value="1"/>
</dbReference>
<keyword evidence="3" id="KW-0808">Transferase</keyword>
<dbReference type="PANTHER" id="PTHR10434:SF64">
    <property type="entry name" value="1-ACYL-SN-GLYCEROL-3-PHOSPHATE ACYLTRANSFERASE-RELATED"/>
    <property type="match status" value="1"/>
</dbReference>
<dbReference type="Proteomes" id="UP001620460">
    <property type="component" value="Unassembled WGS sequence"/>
</dbReference>
<evidence type="ECO:0000256" key="6">
    <source>
        <dbReference type="SAM" id="Phobius"/>
    </source>
</evidence>
<feature type="transmembrane region" description="Helical" evidence="6">
    <location>
        <begin position="12"/>
        <end position="38"/>
    </location>
</feature>
<dbReference type="InterPro" id="IPR002123">
    <property type="entry name" value="Plipid/glycerol_acylTrfase"/>
</dbReference>
<name>A0ABW8JVL4_9GAMM</name>
<evidence type="ECO:0000256" key="3">
    <source>
        <dbReference type="ARBA" id="ARBA00022679"/>
    </source>
</evidence>
<reference evidence="8 9" key="1">
    <citation type="submission" date="2020-10" db="EMBL/GenBank/DDBJ databases">
        <title>Phylogeny of dyella-like bacteria.</title>
        <authorList>
            <person name="Fu J."/>
        </authorList>
    </citation>
    <scope>NUCLEOTIDE SEQUENCE [LARGE SCALE GENOMIC DNA]</scope>
    <source>
        <strain evidence="8 9">Gsoil3046</strain>
    </source>
</reference>
<proteinExistence type="predicted"/>
<keyword evidence="6" id="KW-0812">Transmembrane</keyword>
<organism evidence="8 9">
    <name type="scientific">Dyella ginsengisoli</name>
    <dbReference type="NCBI Taxonomy" id="363848"/>
    <lineage>
        <taxon>Bacteria</taxon>
        <taxon>Pseudomonadati</taxon>
        <taxon>Pseudomonadota</taxon>
        <taxon>Gammaproteobacteria</taxon>
        <taxon>Lysobacterales</taxon>
        <taxon>Rhodanobacteraceae</taxon>
        <taxon>Dyella</taxon>
    </lineage>
</organism>
<evidence type="ECO:0000256" key="1">
    <source>
        <dbReference type="ARBA" id="ARBA00005189"/>
    </source>
</evidence>
<keyword evidence="4" id="KW-0443">Lipid metabolism</keyword>
<comment type="pathway">
    <text evidence="1">Lipid metabolism.</text>
</comment>
<dbReference type="SUPFAM" id="SSF69593">
    <property type="entry name" value="Glycerol-3-phosphate (1)-acyltransferase"/>
    <property type="match status" value="1"/>
</dbReference>
<dbReference type="CDD" id="cd07989">
    <property type="entry name" value="LPLAT_AGPAT-like"/>
    <property type="match status" value="1"/>
</dbReference>
<dbReference type="GO" id="GO:0016746">
    <property type="term" value="F:acyltransferase activity"/>
    <property type="evidence" value="ECO:0007669"/>
    <property type="project" value="UniProtKB-KW"/>
</dbReference>
<dbReference type="EMBL" id="JADIKM010000002">
    <property type="protein sequence ID" value="MFK2904256.1"/>
    <property type="molecule type" value="Genomic_DNA"/>
</dbReference>
<evidence type="ECO:0000313" key="8">
    <source>
        <dbReference type="EMBL" id="MFK2904256.1"/>
    </source>
</evidence>
<accession>A0ABW8JVL4</accession>
<evidence type="ECO:0000313" key="9">
    <source>
        <dbReference type="Proteomes" id="UP001620460"/>
    </source>
</evidence>
<sequence>MTIPPAAKHSVLGPLCVAARLSAIVLASLALMPLQWLFMRVHRGRAAFVLPRWWFACLRRALSIRVILEGTPRDTGGTLFVGNHVSHFDIVVLGSLLRARFIAKNDMERWPGMRPVGELAQTLYISRRRTDAATVAASVAAQMRDDHDLVLFAEGTTSSGERVAPFKSSLFSLFMGERAAGDAWTLQPFTLEIQSVDGCPVSAGGDRDGYAFHGEMDAGEHVRRFLRSSGAVVRVTFHAPMAIPADIDRKTLAMQLHRTVASGLAGSPALAGTAERAGA</sequence>
<dbReference type="RefSeq" id="WP_404632563.1">
    <property type="nucleotide sequence ID" value="NZ_JADIKM010000002.1"/>
</dbReference>
<keyword evidence="6" id="KW-1133">Transmembrane helix</keyword>
<keyword evidence="5 8" id="KW-0012">Acyltransferase</keyword>
<gene>
    <name evidence="8" type="ORF">ISP17_09780</name>
</gene>
<evidence type="ECO:0000256" key="4">
    <source>
        <dbReference type="ARBA" id="ARBA00023098"/>
    </source>
</evidence>